<dbReference type="AlphaFoldDB" id="A0A5B0VJA4"/>
<dbReference type="InterPro" id="IPR020023">
    <property type="entry name" value="PseG"/>
</dbReference>
<dbReference type="EC" id="3.6.1.57" evidence="3"/>
<feature type="binding site" evidence="2">
    <location>
        <position position="202"/>
    </location>
    <ligand>
        <name>substrate</name>
    </ligand>
</feature>
<comment type="caution">
    <text evidence="3">The sequence shown here is derived from an EMBL/GenBank/DDBJ whole genome shotgun (WGS) entry which is preliminary data.</text>
</comment>
<organism evidence="3 4">
    <name type="scientific">Marinobacter salinexigens</name>
    <dbReference type="NCBI Taxonomy" id="2919747"/>
    <lineage>
        <taxon>Bacteria</taxon>
        <taxon>Pseudomonadati</taxon>
        <taxon>Pseudomonadota</taxon>
        <taxon>Gammaproteobacteria</taxon>
        <taxon>Pseudomonadales</taxon>
        <taxon>Marinobacteraceae</taxon>
        <taxon>Marinobacter</taxon>
    </lineage>
</organism>
<dbReference type="Gene3D" id="3.40.50.2000">
    <property type="entry name" value="Glycogen Phosphorylase B"/>
    <property type="match status" value="1"/>
</dbReference>
<accession>A0A5B0VJA4</accession>
<dbReference type="SUPFAM" id="SSF53756">
    <property type="entry name" value="UDP-Glycosyltransferase/glycogen phosphorylase"/>
    <property type="match status" value="1"/>
</dbReference>
<evidence type="ECO:0000313" key="4">
    <source>
        <dbReference type="Proteomes" id="UP000323161"/>
    </source>
</evidence>
<proteinExistence type="predicted"/>
<dbReference type="GO" id="GO:0016787">
    <property type="term" value="F:hydrolase activity"/>
    <property type="evidence" value="ECO:0007669"/>
    <property type="project" value="UniProtKB-KW"/>
</dbReference>
<evidence type="ECO:0000313" key="3">
    <source>
        <dbReference type="EMBL" id="KAA1174716.1"/>
    </source>
</evidence>
<dbReference type="Proteomes" id="UP000323161">
    <property type="component" value="Unassembled WGS sequence"/>
</dbReference>
<gene>
    <name evidence="3" type="primary">pseG</name>
    <name evidence="3" type="ORF">FWJ25_04820</name>
</gene>
<reference evidence="3 4" key="1">
    <citation type="submission" date="2019-08" db="EMBL/GenBank/DDBJ databases">
        <title>Marinobacter ZYF650 sp. nov., a marine bacterium isolated from seawater of the Mariana trench.</title>
        <authorList>
            <person name="Ahmad W."/>
        </authorList>
    </citation>
    <scope>NUCLEOTIDE SEQUENCE [LARGE SCALE GENOMIC DNA]</scope>
    <source>
        <strain evidence="3 4">ZYF650</strain>
    </source>
</reference>
<dbReference type="Gene3D" id="3.40.50.11190">
    <property type="match status" value="1"/>
</dbReference>
<evidence type="ECO:0000256" key="1">
    <source>
        <dbReference type="PIRSR" id="PIRSR620023-1"/>
    </source>
</evidence>
<protein>
    <submittedName>
        <fullName evidence="3">UDP-2,4-diacetamido-2,4, 6-trideoxy-beta-L-altropyranose hydrolase</fullName>
        <ecNumber evidence="3">3.6.1.57</ecNumber>
    </submittedName>
</protein>
<sequence>MLIRWRIGNLLSICLTLSGLGRGITEVARFGFRVDASSQIGSGHVMRCLTLADVLMERGVTCLFIMRKHPGHLQQQVLDSGHDVIMLPEPSVLAENDNADESSAHASWLGVGWDTDARETLESIASDTLDFLVVDHYALDYRWESFVSQSVGHLMVIDDLADRKHECDVLLDQNLGRETSDYGSLVPSATTKLIGARYALLRPEFKLARRRSLAARTHREPCSLFVSMGGVDRENVTANVLHIIEGIAELSGWNVTVVLGSACPHVASVSGLAETMSLKTRVIVNAGNMSELMTEADLAIGAAGGSAWERCCLGLPALLVVMAENQRQGTHSLESLGAALSVGAPYEIGGTLAPSLRQALVPGELARMSGIAAGVCDGNGADRVVDVLMKAIA</sequence>
<keyword evidence="4" id="KW-1185">Reference proteome</keyword>
<dbReference type="NCBIfam" id="TIGR03590">
    <property type="entry name" value="PseG"/>
    <property type="match status" value="1"/>
</dbReference>
<dbReference type="EMBL" id="VTUU01000002">
    <property type="protein sequence ID" value="KAA1174716.1"/>
    <property type="molecule type" value="Genomic_DNA"/>
</dbReference>
<keyword evidence="3" id="KW-0378">Hydrolase</keyword>
<feature type="active site" description="Proton acceptor" evidence="1">
    <location>
        <position position="44"/>
    </location>
</feature>
<name>A0A5B0VJA4_9GAMM</name>
<evidence type="ECO:0000256" key="2">
    <source>
        <dbReference type="PIRSR" id="PIRSR620023-2"/>
    </source>
</evidence>
<feature type="binding site" evidence="2">
    <location>
        <position position="309"/>
    </location>
    <ligand>
        <name>substrate</name>
    </ligand>
</feature>